<accession>A0ABR9ZLF5</accession>
<dbReference type="SUPFAM" id="SSF53850">
    <property type="entry name" value="Periplasmic binding protein-like II"/>
    <property type="match status" value="1"/>
</dbReference>
<evidence type="ECO:0000256" key="4">
    <source>
        <dbReference type="RuleBase" id="RU003744"/>
    </source>
</evidence>
<evidence type="ECO:0000313" key="7">
    <source>
        <dbReference type="EMBL" id="MBF4554222.1"/>
    </source>
</evidence>
<dbReference type="Gene3D" id="3.40.190.10">
    <property type="entry name" value="Periplasmic binding protein-like II"/>
    <property type="match status" value="2"/>
</dbReference>
<feature type="domain" description="Solute-binding protein family 3/N-terminal" evidence="6">
    <location>
        <begin position="91"/>
        <end position="317"/>
    </location>
</feature>
<feature type="signal peptide" evidence="5">
    <location>
        <begin position="1"/>
        <end position="27"/>
    </location>
</feature>
<dbReference type="InterPro" id="IPR001638">
    <property type="entry name" value="Solute-binding_3/MltF_N"/>
</dbReference>
<evidence type="ECO:0000256" key="5">
    <source>
        <dbReference type="SAM" id="SignalP"/>
    </source>
</evidence>
<sequence>MNQKSRAVLASLAILGLLSGCASTVSAPPKWPEVNVEGAEEELPVGAELLQRSALQELVDGTVSSTPPWGSIRPDARPVEQRIPDIIERGRIVVGVGQYLNRLGFRDPLSGELEGFEIDLAKEIAQDIFGDPSKVEFRYVENRRREEALKTGDVDMVVRTWTITQPRQNTTEFSVPYLGISSKLMVMRDSGITEKADLKNKTICATRDSAPTRTIDGIDIGGLLITRTWTDCLLAMQRNQADAIFSDDAILSGLQAQDPSTTVIDTGESTSYYGVGMPAPTTGRRAEGLVMQVNSTIERIKADGTWDRLYEEWMQEYLGDPKSLPLKYRSEQENQEIYESRVQWLRNNTESPVSRIAGTINREDFHD</sequence>
<dbReference type="InterPro" id="IPR018313">
    <property type="entry name" value="SBP_3_CS"/>
</dbReference>
<organism evidence="7 8">
    <name type="scientific">Corynebacterium suicordis DSM 45110</name>
    <dbReference type="NCBI Taxonomy" id="1121369"/>
    <lineage>
        <taxon>Bacteria</taxon>
        <taxon>Bacillati</taxon>
        <taxon>Actinomycetota</taxon>
        <taxon>Actinomycetes</taxon>
        <taxon>Mycobacteriales</taxon>
        <taxon>Corynebacteriaceae</taxon>
        <taxon>Corynebacterium</taxon>
    </lineage>
</organism>
<dbReference type="InterPro" id="IPR051455">
    <property type="entry name" value="Bact_solute-bind_prot3"/>
</dbReference>
<evidence type="ECO:0000256" key="1">
    <source>
        <dbReference type="ARBA" id="ARBA00010333"/>
    </source>
</evidence>
<dbReference type="Proteomes" id="UP000635902">
    <property type="component" value="Unassembled WGS sequence"/>
</dbReference>
<keyword evidence="8" id="KW-1185">Reference proteome</keyword>
<dbReference type="EMBL" id="JADKMY010000003">
    <property type="protein sequence ID" value="MBF4554222.1"/>
    <property type="molecule type" value="Genomic_DNA"/>
</dbReference>
<evidence type="ECO:0000313" key="8">
    <source>
        <dbReference type="Proteomes" id="UP000635902"/>
    </source>
</evidence>
<dbReference type="PROSITE" id="PS01039">
    <property type="entry name" value="SBP_BACTERIAL_3"/>
    <property type="match status" value="1"/>
</dbReference>
<dbReference type="Pfam" id="PF00497">
    <property type="entry name" value="SBP_bac_3"/>
    <property type="match status" value="1"/>
</dbReference>
<dbReference type="RefSeq" id="WP_194557109.1">
    <property type="nucleotide sequence ID" value="NZ_JADKMY010000003.1"/>
</dbReference>
<feature type="chain" id="PRO_5046462895" evidence="5">
    <location>
        <begin position="28"/>
        <end position="367"/>
    </location>
</feature>
<dbReference type="PANTHER" id="PTHR30085:SF6">
    <property type="entry name" value="ABC TRANSPORTER GLUTAMINE-BINDING PROTEIN GLNH"/>
    <property type="match status" value="1"/>
</dbReference>
<evidence type="ECO:0000256" key="3">
    <source>
        <dbReference type="ARBA" id="ARBA00022729"/>
    </source>
</evidence>
<gene>
    <name evidence="7" type="ORF">IRY30_09095</name>
</gene>
<dbReference type="SMART" id="SM00062">
    <property type="entry name" value="PBPb"/>
    <property type="match status" value="1"/>
</dbReference>
<keyword evidence="3 5" id="KW-0732">Signal</keyword>
<reference evidence="7 8" key="1">
    <citation type="submission" date="2020-10" db="EMBL/GenBank/DDBJ databases">
        <title>Novel species in genus Corynebacterium.</title>
        <authorList>
            <person name="Zhang G."/>
        </authorList>
    </citation>
    <scope>NUCLEOTIDE SEQUENCE [LARGE SCALE GENOMIC DNA]</scope>
    <source>
        <strain evidence="7 8">DSM 45110</strain>
    </source>
</reference>
<evidence type="ECO:0000259" key="6">
    <source>
        <dbReference type="SMART" id="SM00062"/>
    </source>
</evidence>
<comment type="caution">
    <text evidence="7">The sequence shown here is derived from an EMBL/GenBank/DDBJ whole genome shotgun (WGS) entry which is preliminary data.</text>
</comment>
<evidence type="ECO:0000256" key="2">
    <source>
        <dbReference type="ARBA" id="ARBA00022448"/>
    </source>
</evidence>
<protein>
    <submittedName>
        <fullName evidence="7">Transporter substrate-binding domain-containing protein</fullName>
    </submittedName>
</protein>
<name>A0ABR9ZLF5_9CORY</name>
<dbReference type="PANTHER" id="PTHR30085">
    <property type="entry name" value="AMINO ACID ABC TRANSPORTER PERMEASE"/>
    <property type="match status" value="1"/>
</dbReference>
<keyword evidence="2" id="KW-0813">Transport</keyword>
<proteinExistence type="inferred from homology"/>
<dbReference type="PROSITE" id="PS51257">
    <property type="entry name" value="PROKAR_LIPOPROTEIN"/>
    <property type="match status" value="1"/>
</dbReference>
<comment type="similarity">
    <text evidence="1 4">Belongs to the bacterial solute-binding protein 3 family.</text>
</comment>